<dbReference type="HOGENOM" id="CLU_1884232_0_0_0"/>
<reference evidence="2" key="1">
    <citation type="submission" date="2011-02" db="EMBL/GenBank/DDBJ databases">
        <title>The complete genome of Planctomyces brasiliensis DSM 5305.</title>
        <authorList>
            <person name="Lucas S."/>
            <person name="Copeland A."/>
            <person name="Lapidus A."/>
            <person name="Bruce D."/>
            <person name="Goodwin L."/>
            <person name="Pitluck S."/>
            <person name="Kyrpides N."/>
            <person name="Mavromatis K."/>
            <person name="Pagani I."/>
            <person name="Ivanova N."/>
            <person name="Ovchinnikova G."/>
            <person name="Lu M."/>
            <person name="Detter J.C."/>
            <person name="Han C."/>
            <person name="Land M."/>
            <person name="Hauser L."/>
            <person name="Markowitz V."/>
            <person name="Cheng J.-F."/>
            <person name="Hugenholtz P."/>
            <person name="Woyke T."/>
            <person name="Wu D."/>
            <person name="Tindall B."/>
            <person name="Pomrenke H.G."/>
            <person name="Brambilla E."/>
            <person name="Klenk H.-P."/>
            <person name="Eisen J.A."/>
        </authorList>
    </citation>
    <scope>NUCLEOTIDE SEQUENCE [LARGE SCALE GENOMIC DNA]</scope>
    <source>
        <strain evidence="2">ATCC 49424 / DSM 5305 / JCM 21570 / NBRC 103401 / IFAM 1448</strain>
    </source>
</reference>
<accession>F0ST89</accession>
<dbReference type="Proteomes" id="UP000006860">
    <property type="component" value="Chromosome"/>
</dbReference>
<gene>
    <name evidence="1" type="ordered locus">Plabr_1689</name>
</gene>
<organism evidence="1 2">
    <name type="scientific">Rubinisphaera brasiliensis (strain ATCC 49424 / DSM 5305 / JCM 21570 / IAM 15109 / NBRC 103401 / IFAM 1448)</name>
    <name type="common">Planctomyces brasiliensis</name>
    <dbReference type="NCBI Taxonomy" id="756272"/>
    <lineage>
        <taxon>Bacteria</taxon>
        <taxon>Pseudomonadati</taxon>
        <taxon>Planctomycetota</taxon>
        <taxon>Planctomycetia</taxon>
        <taxon>Planctomycetales</taxon>
        <taxon>Planctomycetaceae</taxon>
        <taxon>Rubinisphaera</taxon>
    </lineage>
</organism>
<dbReference type="AlphaFoldDB" id="F0ST89"/>
<name>F0ST89_RUBBR</name>
<protein>
    <submittedName>
        <fullName evidence="1">Uncharacterized protein</fullName>
    </submittedName>
</protein>
<sequence>MRSTTWLLLVVLTICLSCCVCGVLTIGDPLSVNVVGTISSSDGATIEAPIVIFSHSPEVMLSDCYFEGDCVVIIPSREDSEPPVFHFNALFETLVDLKDLHIFVRSDSHTLYSGKVEEMRQSRTEHLEITLQPKE</sequence>
<dbReference type="EMBL" id="CP002546">
    <property type="protein sequence ID" value="ADY59300.1"/>
    <property type="molecule type" value="Genomic_DNA"/>
</dbReference>
<dbReference type="KEGG" id="pbs:Plabr_1689"/>
<dbReference type="STRING" id="756272.Plabr_1689"/>
<keyword evidence="2" id="KW-1185">Reference proteome</keyword>
<evidence type="ECO:0000313" key="1">
    <source>
        <dbReference type="EMBL" id="ADY59300.1"/>
    </source>
</evidence>
<proteinExistence type="predicted"/>
<evidence type="ECO:0000313" key="2">
    <source>
        <dbReference type="Proteomes" id="UP000006860"/>
    </source>
</evidence>